<evidence type="ECO:0000313" key="2">
    <source>
        <dbReference type="Proteomes" id="UP000593575"/>
    </source>
</evidence>
<proteinExistence type="predicted"/>
<dbReference type="Proteomes" id="UP000593575">
    <property type="component" value="Unassembled WGS sequence"/>
</dbReference>
<accession>A0A7J9IZH0</accession>
<protein>
    <submittedName>
        <fullName evidence="1">Uncharacterized protein</fullName>
    </submittedName>
</protein>
<keyword evidence="2" id="KW-1185">Reference proteome</keyword>
<dbReference type="AlphaFoldDB" id="A0A7J9IZH0"/>
<gene>
    <name evidence="1" type="ORF">Goarm_011775</name>
</gene>
<dbReference type="EMBL" id="JABFAE010000004">
    <property type="protein sequence ID" value="MBA0826964.1"/>
    <property type="molecule type" value="Genomic_DNA"/>
</dbReference>
<comment type="caution">
    <text evidence="1">The sequence shown here is derived from an EMBL/GenBank/DDBJ whole genome shotgun (WGS) entry which is preliminary data.</text>
</comment>
<reference evidence="1 2" key="1">
    <citation type="journal article" date="2019" name="Genome Biol. Evol.">
        <title>Insights into the evolution of the New World diploid cottons (Gossypium, subgenus Houzingenia) based on genome sequencing.</title>
        <authorList>
            <person name="Grover C.E."/>
            <person name="Arick M.A. 2nd"/>
            <person name="Thrash A."/>
            <person name="Conover J.L."/>
            <person name="Sanders W.S."/>
            <person name="Peterson D.G."/>
            <person name="Frelichowski J.E."/>
            <person name="Scheffler J.A."/>
            <person name="Scheffler B.E."/>
            <person name="Wendel J.F."/>
        </authorList>
    </citation>
    <scope>NUCLEOTIDE SEQUENCE [LARGE SCALE GENOMIC DNA]</scope>
    <source>
        <strain evidence="1">6</strain>
        <tissue evidence="1">Leaf</tissue>
    </source>
</reference>
<evidence type="ECO:0000313" key="1">
    <source>
        <dbReference type="EMBL" id="MBA0826964.1"/>
    </source>
</evidence>
<sequence>MKSSASFMSSQLIRQIKIHGKIKAQGSFQLNAKRVLARVQKIPSQQLLWERSY</sequence>
<organism evidence="1 2">
    <name type="scientific">Gossypium armourianum</name>
    <dbReference type="NCBI Taxonomy" id="34283"/>
    <lineage>
        <taxon>Eukaryota</taxon>
        <taxon>Viridiplantae</taxon>
        <taxon>Streptophyta</taxon>
        <taxon>Embryophyta</taxon>
        <taxon>Tracheophyta</taxon>
        <taxon>Spermatophyta</taxon>
        <taxon>Magnoliopsida</taxon>
        <taxon>eudicotyledons</taxon>
        <taxon>Gunneridae</taxon>
        <taxon>Pentapetalae</taxon>
        <taxon>rosids</taxon>
        <taxon>malvids</taxon>
        <taxon>Malvales</taxon>
        <taxon>Malvaceae</taxon>
        <taxon>Malvoideae</taxon>
        <taxon>Gossypium</taxon>
    </lineage>
</organism>
<name>A0A7J9IZH0_9ROSI</name>